<reference evidence="1 2" key="1">
    <citation type="journal article" date="2015" name="Nature">
        <title>rRNA introns, odd ribosomes, and small enigmatic genomes across a large radiation of phyla.</title>
        <authorList>
            <person name="Brown C.T."/>
            <person name="Hug L.A."/>
            <person name="Thomas B.C."/>
            <person name="Sharon I."/>
            <person name="Castelle C.J."/>
            <person name="Singh A."/>
            <person name="Wilkins M.J."/>
            <person name="Williams K.H."/>
            <person name="Banfield J.F."/>
        </authorList>
    </citation>
    <scope>NUCLEOTIDE SEQUENCE [LARGE SCALE GENOMIC DNA]</scope>
</reference>
<dbReference type="EMBL" id="LBTJ01000028">
    <property type="protein sequence ID" value="KKQ37681.1"/>
    <property type="molecule type" value="Genomic_DNA"/>
</dbReference>
<dbReference type="Proteomes" id="UP000034471">
    <property type="component" value="Unassembled WGS sequence"/>
</dbReference>
<evidence type="ECO:0000313" key="1">
    <source>
        <dbReference type="EMBL" id="KKQ37681.1"/>
    </source>
</evidence>
<proteinExistence type="predicted"/>
<dbReference type="STRING" id="1618481.US54_C0028G0007"/>
<organism evidence="1 2">
    <name type="scientific">Candidatus Roizmanbacteria bacterium GW2011_GWA2_37_7</name>
    <dbReference type="NCBI Taxonomy" id="1618481"/>
    <lineage>
        <taxon>Bacteria</taxon>
        <taxon>Candidatus Roizmaniibacteriota</taxon>
    </lineage>
</organism>
<dbReference type="AlphaFoldDB" id="A0A0G0KAT2"/>
<sequence length="69" mass="8687">MYNWSVDEKYLKKFPKKYILWKLEQTISYGLDGNKLDKQDVIANWSYLKRRLDPRRRKLLEFFLWPKQF</sequence>
<gene>
    <name evidence="1" type="ORF">US54_C0028G0007</name>
</gene>
<protein>
    <submittedName>
        <fullName evidence="1">Uncharacterized protein</fullName>
    </submittedName>
</protein>
<evidence type="ECO:0000313" key="2">
    <source>
        <dbReference type="Proteomes" id="UP000034471"/>
    </source>
</evidence>
<name>A0A0G0KAT2_9BACT</name>
<accession>A0A0G0KAT2</accession>
<comment type="caution">
    <text evidence="1">The sequence shown here is derived from an EMBL/GenBank/DDBJ whole genome shotgun (WGS) entry which is preliminary data.</text>
</comment>